<dbReference type="GeneID" id="106545416"/>
<dbReference type="SMART" id="SM01393">
    <property type="entry name" value="Ribosomal_L32e"/>
    <property type="match status" value="1"/>
</dbReference>
<accession>A0A6I9Y2S9</accession>
<evidence type="ECO:0000313" key="6">
    <source>
        <dbReference type="RefSeq" id="XP_013917443.1"/>
    </source>
</evidence>
<dbReference type="InterPro" id="IPR001515">
    <property type="entry name" value="Ribosomal_eL32"/>
</dbReference>
<name>A0A6I9Y2S9_9SAUR</name>
<evidence type="ECO:0000313" key="5">
    <source>
        <dbReference type="Proteomes" id="UP000504617"/>
    </source>
</evidence>
<sequence>METCLTLQILAASLFVKHIKVSPGVRLGHAEVLLTSNAKYHINRVGMKVYSIPSGSLVCNQENLFLGQLPKQLVIGFVDNAAFCGNYEINPFNVQHYNVNFCALYCDSEQIPAKPLQPDYEHNLFPYIPALALEENKELWIKSDIVEREGIVTVALKVVITKPALRPLIKPYIVKKMTKKFIHYQSDCYVKSRCNWHKLKHIDRRFHRRFKGQISMPNIGYGSNKKRKHMLPSGFWKFLDHNVNELDVLMMSNKSFCSEIALNVSSKNRKITVKRPAQLAIKVTNPNVRMCSKIK</sequence>
<dbReference type="GO" id="GO:0003735">
    <property type="term" value="F:structural constituent of ribosome"/>
    <property type="evidence" value="ECO:0007669"/>
    <property type="project" value="InterPro"/>
</dbReference>
<organism evidence="5 6">
    <name type="scientific">Thamnophis sirtalis</name>
    <dbReference type="NCBI Taxonomy" id="35019"/>
    <lineage>
        <taxon>Eukaryota</taxon>
        <taxon>Metazoa</taxon>
        <taxon>Chordata</taxon>
        <taxon>Craniata</taxon>
        <taxon>Vertebrata</taxon>
        <taxon>Euteleostomi</taxon>
        <taxon>Lepidosauria</taxon>
        <taxon>Squamata</taxon>
        <taxon>Bifurcata</taxon>
        <taxon>Unidentata</taxon>
        <taxon>Episquamata</taxon>
        <taxon>Toxicofera</taxon>
        <taxon>Serpentes</taxon>
        <taxon>Colubroidea</taxon>
        <taxon>Colubridae</taxon>
        <taxon>Natricinae</taxon>
        <taxon>Thamnophis</taxon>
    </lineage>
</organism>
<keyword evidence="2" id="KW-0689">Ribosomal protein</keyword>
<keyword evidence="3" id="KW-0687">Ribonucleoprotein</keyword>
<keyword evidence="5" id="KW-1185">Reference proteome</keyword>
<dbReference type="PANTHER" id="PTHR23413">
    <property type="entry name" value="60S RIBOSOMAL PROTEIN L32 AND DNA-DIRECTED RNA POLYMERASE II, SUBUNIT N"/>
    <property type="match status" value="1"/>
</dbReference>
<dbReference type="PANTHER" id="PTHR23413:SF1">
    <property type="entry name" value="RIBOSOMAL PROTEIN L32"/>
    <property type="match status" value="1"/>
</dbReference>
<protein>
    <recommendedName>
        <fullName evidence="4">60S ribosomal protein L32</fullName>
    </recommendedName>
</protein>
<dbReference type="CDD" id="cd00513">
    <property type="entry name" value="Ribosomal_L32_L32e"/>
    <property type="match status" value="1"/>
</dbReference>
<evidence type="ECO:0000256" key="2">
    <source>
        <dbReference type="ARBA" id="ARBA00022980"/>
    </source>
</evidence>
<comment type="similarity">
    <text evidence="1">Belongs to the eukaryotic ribosomal protein eL32 family.</text>
</comment>
<dbReference type="Proteomes" id="UP000504617">
    <property type="component" value="Unplaced"/>
</dbReference>
<dbReference type="GO" id="GO:0006412">
    <property type="term" value="P:translation"/>
    <property type="evidence" value="ECO:0007669"/>
    <property type="project" value="InterPro"/>
</dbReference>
<evidence type="ECO:0000256" key="1">
    <source>
        <dbReference type="ARBA" id="ARBA00008431"/>
    </source>
</evidence>
<reference evidence="6" key="1">
    <citation type="submission" date="2025-08" db="UniProtKB">
        <authorList>
            <consortium name="RefSeq"/>
        </authorList>
    </citation>
    <scope>IDENTIFICATION</scope>
    <source>
        <tissue evidence="6">Skeletal muscle</tissue>
    </source>
</reference>
<evidence type="ECO:0000256" key="3">
    <source>
        <dbReference type="ARBA" id="ARBA00023274"/>
    </source>
</evidence>
<dbReference type="Pfam" id="PF01655">
    <property type="entry name" value="Ribosomal_L32e"/>
    <property type="match status" value="1"/>
</dbReference>
<dbReference type="GO" id="GO:0022625">
    <property type="term" value="C:cytosolic large ribosomal subunit"/>
    <property type="evidence" value="ECO:0007669"/>
    <property type="project" value="TreeGrafter"/>
</dbReference>
<proteinExistence type="inferred from homology"/>
<gene>
    <name evidence="6" type="primary">LOC106545416</name>
</gene>
<evidence type="ECO:0000256" key="4">
    <source>
        <dbReference type="ARBA" id="ARBA00035335"/>
    </source>
</evidence>
<dbReference type="InterPro" id="IPR036351">
    <property type="entry name" value="Ribosomal_eL32_sf"/>
</dbReference>
<dbReference type="KEGG" id="tsr:106545416"/>
<dbReference type="OrthoDB" id="268693at2759"/>
<dbReference type="AlphaFoldDB" id="A0A6I9Y2S9"/>
<dbReference type="RefSeq" id="XP_013917443.1">
    <property type="nucleotide sequence ID" value="XM_014061968.1"/>
</dbReference>
<dbReference type="SUPFAM" id="SSF52042">
    <property type="entry name" value="Ribosomal protein L32e"/>
    <property type="match status" value="1"/>
</dbReference>